<reference evidence="2 3" key="1">
    <citation type="submission" date="2014-04" db="EMBL/GenBank/DDBJ databases">
        <authorList>
            <consortium name="DOE Joint Genome Institute"/>
            <person name="Kuo A."/>
            <person name="Kohler A."/>
            <person name="Costa M.D."/>
            <person name="Nagy L.G."/>
            <person name="Floudas D."/>
            <person name="Copeland A."/>
            <person name="Barry K.W."/>
            <person name="Cichocki N."/>
            <person name="Veneault-Fourrey C."/>
            <person name="LaButti K."/>
            <person name="Lindquist E.A."/>
            <person name="Lipzen A."/>
            <person name="Lundell T."/>
            <person name="Morin E."/>
            <person name="Murat C."/>
            <person name="Sun H."/>
            <person name="Tunlid A."/>
            <person name="Henrissat B."/>
            <person name="Grigoriev I.V."/>
            <person name="Hibbett D.S."/>
            <person name="Martin F."/>
            <person name="Nordberg H.P."/>
            <person name="Cantor M.N."/>
            <person name="Hua S.X."/>
        </authorList>
    </citation>
    <scope>NUCLEOTIDE SEQUENCE [LARGE SCALE GENOMIC DNA]</scope>
    <source>
        <strain evidence="2 3">441</strain>
    </source>
</reference>
<organism evidence="2 3">
    <name type="scientific">Pisolithus microcarpus 441</name>
    <dbReference type="NCBI Taxonomy" id="765257"/>
    <lineage>
        <taxon>Eukaryota</taxon>
        <taxon>Fungi</taxon>
        <taxon>Dikarya</taxon>
        <taxon>Basidiomycota</taxon>
        <taxon>Agaricomycotina</taxon>
        <taxon>Agaricomycetes</taxon>
        <taxon>Agaricomycetidae</taxon>
        <taxon>Boletales</taxon>
        <taxon>Sclerodermatineae</taxon>
        <taxon>Pisolithaceae</taxon>
        <taxon>Pisolithus</taxon>
    </lineage>
</organism>
<feature type="transmembrane region" description="Helical" evidence="1">
    <location>
        <begin position="84"/>
        <end position="103"/>
    </location>
</feature>
<sequence>MRVCRRDSFCVREDSNLVFLSSSLSVPSCFLLLGCCDLIVDNSISSLYLLHATFFQLAFRIISSILYTICSIDSLVSALERRHCFLTLIATLYPFIQILFLFLDTHASRSITLIRTHC</sequence>
<evidence type="ECO:0000313" key="2">
    <source>
        <dbReference type="EMBL" id="KIK26319.1"/>
    </source>
</evidence>
<keyword evidence="3" id="KW-1185">Reference proteome</keyword>
<dbReference type="PROSITE" id="PS51257">
    <property type="entry name" value="PROKAR_LIPOPROTEIN"/>
    <property type="match status" value="1"/>
</dbReference>
<keyword evidence="1" id="KW-0812">Transmembrane</keyword>
<dbReference type="AlphaFoldDB" id="A0A0C9ZK45"/>
<name>A0A0C9ZK45_9AGAM</name>
<dbReference type="EMBL" id="KN833702">
    <property type="protein sequence ID" value="KIK26319.1"/>
    <property type="molecule type" value="Genomic_DNA"/>
</dbReference>
<dbReference type="Proteomes" id="UP000054018">
    <property type="component" value="Unassembled WGS sequence"/>
</dbReference>
<protein>
    <submittedName>
        <fullName evidence="2">Uncharacterized protein</fullName>
    </submittedName>
</protein>
<accession>A0A0C9ZK45</accession>
<keyword evidence="1" id="KW-0472">Membrane</keyword>
<keyword evidence="1" id="KW-1133">Transmembrane helix</keyword>
<evidence type="ECO:0000256" key="1">
    <source>
        <dbReference type="SAM" id="Phobius"/>
    </source>
</evidence>
<dbReference type="HOGENOM" id="CLU_2074086_0_0_1"/>
<reference evidence="3" key="2">
    <citation type="submission" date="2015-01" db="EMBL/GenBank/DDBJ databases">
        <title>Evolutionary Origins and Diversification of the Mycorrhizal Mutualists.</title>
        <authorList>
            <consortium name="DOE Joint Genome Institute"/>
            <consortium name="Mycorrhizal Genomics Consortium"/>
            <person name="Kohler A."/>
            <person name="Kuo A."/>
            <person name="Nagy L.G."/>
            <person name="Floudas D."/>
            <person name="Copeland A."/>
            <person name="Barry K.W."/>
            <person name="Cichocki N."/>
            <person name="Veneault-Fourrey C."/>
            <person name="LaButti K."/>
            <person name="Lindquist E.A."/>
            <person name="Lipzen A."/>
            <person name="Lundell T."/>
            <person name="Morin E."/>
            <person name="Murat C."/>
            <person name="Riley R."/>
            <person name="Ohm R."/>
            <person name="Sun H."/>
            <person name="Tunlid A."/>
            <person name="Henrissat B."/>
            <person name="Grigoriev I.V."/>
            <person name="Hibbett D.S."/>
            <person name="Martin F."/>
        </authorList>
    </citation>
    <scope>NUCLEOTIDE SEQUENCE [LARGE SCALE GENOMIC DNA]</scope>
    <source>
        <strain evidence="3">441</strain>
    </source>
</reference>
<gene>
    <name evidence="2" type="ORF">PISMIDRAFT_272189</name>
</gene>
<evidence type="ECO:0000313" key="3">
    <source>
        <dbReference type="Proteomes" id="UP000054018"/>
    </source>
</evidence>
<feature type="transmembrane region" description="Helical" evidence="1">
    <location>
        <begin position="46"/>
        <end position="72"/>
    </location>
</feature>
<proteinExistence type="predicted"/>